<sequence>MVLRIEVFSVGIVVILHLLGRGEAQFDYGAALTKSLLYYEAQRSGKLPVNQRVQWRADSALHDGGDAGVDLTGGYFDAGDNVKFGFPMAFTTTLLSWSVVEYGSQLGAKNELWNALAAIRWGSDYLINAHPSPDVLYIEVGDGDSDHACWQRPEDMTTPRNSYRLDDSKPGSDAAAETAAALAAASIAFQGSDKGYASTLLSHAKQLFDFARNHRGLYQNSVPVAGKYYSSSGDEDELVWAATWLFHATNDQTYLNYIQNGSNGGVRSEFSWDDKFVGAQTLVSKLILQGKIPNDGAYWRYKNNADQFICSVAQKGNNNIKLSPGGMLWWHPWNDFQYTTAALLVLTAHADHLASAGATLQCPGGTVTPQDLISFVRWQVNYILGANPKKLSYMVGFGSNYPGQVHHRGASIVSIKRDRNPVSCQGGFSSWFNKNEPNPNVIDGAIVGGPDANDGYTDSRSNYQQAEPATVTTAPFVGVLARIA</sequence>
<evidence type="ECO:0000256" key="5">
    <source>
        <dbReference type="ARBA" id="ARBA00023277"/>
    </source>
</evidence>
<feature type="active site" evidence="8">
    <location>
        <position position="406"/>
    </location>
</feature>
<name>A0A6V7PE57_ANACO</name>
<dbReference type="AlphaFoldDB" id="A0A6V7PE57"/>
<keyword evidence="7 8" id="KW-0624">Polysaccharide degradation</keyword>
<dbReference type="EC" id="3.2.1.4" evidence="9"/>
<dbReference type="InterPro" id="IPR012341">
    <property type="entry name" value="6hp_glycosidase-like_sf"/>
</dbReference>
<feature type="chain" id="PRO_5028524400" description="Endoglucanase" evidence="9">
    <location>
        <begin position="25"/>
        <end position="484"/>
    </location>
</feature>
<keyword evidence="3 8" id="KW-0378">Hydrolase</keyword>
<dbReference type="GO" id="GO:0008810">
    <property type="term" value="F:cellulase activity"/>
    <property type="evidence" value="ECO:0007669"/>
    <property type="project" value="UniProtKB-EC"/>
</dbReference>
<protein>
    <recommendedName>
        <fullName evidence="9">Endoglucanase</fullName>
        <ecNumber evidence="9">3.2.1.4</ecNumber>
    </recommendedName>
</protein>
<dbReference type="Gene3D" id="1.50.10.10">
    <property type="match status" value="1"/>
</dbReference>
<dbReference type="Pfam" id="PF00759">
    <property type="entry name" value="Glyco_hydro_9"/>
    <property type="match status" value="1"/>
</dbReference>
<proteinExistence type="inferred from homology"/>
<evidence type="ECO:0000256" key="4">
    <source>
        <dbReference type="ARBA" id="ARBA00023001"/>
    </source>
</evidence>
<feature type="domain" description="Glycoside hydrolase family 9" evidence="11">
    <location>
        <begin position="28"/>
        <end position="480"/>
    </location>
</feature>
<dbReference type="PROSITE" id="PS00592">
    <property type="entry name" value="GH9_2"/>
    <property type="match status" value="1"/>
</dbReference>
<feature type="region of interest" description="Disordered" evidence="10">
    <location>
        <begin position="152"/>
        <end position="171"/>
    </location>
</feature>
<dbReference type="InterPro" id="IPR001701">
    <property type="entry name" value="Glyco_hydro_9"/>
</dbReference>
<accession>A0A6V7PE57</accession>
<evidence type="ECO:0000256" key="8">
    <source>
        <dbReference type="PROSITE-ProRule" id="PRU10059"/>
    </source>
</evidence>
<gene>
    <name evidence="12" type="ORF">CB5_LOCUS12027</name>
</gene>
<dbReference type="EMBL" id="LR862147">
    <property type="protein sequence ID" value="CAD1828816.1"/>
    <property type="molecule type" value="Genomic_DNA"/>
</dbReference>
<keyword evidence="6 8" id="KW-0326">Glycosidase</keyword>
<evidence type="ECO:0000259" key="11">
    <source>
        <dbReference type="Pfam" id="PF00759"/>
    </source>
</evidence>
<evidence type="ECO:0000256" key="7">
    <source>
        <dbReference type="ARBA" id="ARBA00023326"/>
    </source>
</evidence>
<organism evidence="12">
    <name type="scientific">Ananas comosus var. bracteatus</name>
    <name type="common">red pineapple</name>
    <dbReference type="NCBI Taxonomy" id="296719"/>
    <lineage>
        <taxon>Eukaryota</taxon>
        <taxon>Viridiplantae</taxon>
        <taxon>Streptophyta</taxon>
        <taxon>Embryophyta</taxon>
        <taxon>Tracheophyta</taxon>
        <taxon>Spermatophyta</taxon>
        <taxon>Magnoliopsida</taxon>
        <taxon>Liliopsida</taxon>
        <taxon>Poales</taxon>
        <taxon>Bromeliaceae</taxon>
        <taxon>Bromelioideae</taxon>
        <taxon>Ananas</taxon>
    </lineage>
</organism>
<dbReference type="InterPro" id="IPR008928">
    <property type="entry name" value="6-hairpin_glycosidase_sf"/>
</dbReference>
<comment type="similarity">
    <text evidence="2 8 9">Belongs to the glycosyl hydrolase 9 (cellulase E) family.</text>
</comment>
<evidence type="ECO:0000313" key="12">
    <source>
        <dbReference type="EMBL" id="CAD1828816.1"/>
    </source>
</evidence>
<keyword evidence="4 9" id="KW-0136">Cellulose degradation</keyword>
<keyword evidence="5 8" id="KW-0119">Carbohydrate metabolism</keyword>
<dbReference type="PANTHER" id="PTHR22298">
    <property type="entry name" value="ENDO-1,4-BETA-GLUCANASE"/>
    <property type="match status" value="1"/>
</dbReference>
<dbReference type="InterPro" id="IPR018221">
    <property type="entry name" value="Glyco_hydro_9_His_AS"/>
</dbReference>
<evidence type="ECO:0000256" key="2">
    <source>
        <dbReference type="ARBA" id="ARBA00007072"/>
    </source>
</evidence>
<feature type="compositionally biased region" description="Basic and acidic residues" evidence="10">
    <location>
        <begin position="152"/>
        <end position="170"/>
    </location>
</feature>
<evidence type="ECO:0000256" key="1">
    <source>
        <dbReference type="ARBA" id="ARBA00000966"/>
    </source>
</evidence>
<keyword evidence="9" id="KW-0732">Signal</keyword>
<evidence type="ECO:0000256" key="9">
    <source>
        <dbReference type="RuleBase" id="RU361166"/>
    </source>
</evidence>
<dbReference type="SUPFAM" id="SSF48208">
    <property type="entry name" value="Six-hairpin glycosidases"/>
    <property type="match status" value="1"/>
</dbReference>
<dbReference type="GO" id="GO:0030245">
    <property type="term" value="P:cellulose catabolic process"/>
    <property type="evidence" value="ECO:0007669"/>
    <property type="project" value="UniProtKB-KW"/>
</dbReference>
<evidence type="ECO:0000256" key="3">
    <source>
        <dbReference type="ARBA" id="ARBA00022801"/>
    </source>
</evidence>
<comment type="catalytic activity">
    <reaction evidence="1 9">
        <text>Endohydrolysis of (1-&gt;4)-beta-D-glucosidic linkages in cellulose, lichenin and cereal beta-D-glucans.</text>
        <dbReference type="EC" id="3.2.1.4"/>
    </reaction>
</comment>
<reference evidence="12" key="1">
    <citation type="submission" date="2020-07" db="EMBL/GenBank/DDBJ databases">
        <authorList>
            <person name="Lin J."/>
        </authorList>
    </citation>
    <scope>NUCLEOTIDE SEQUENCE</scope>
</reference>
<evidence type="ECO:0000256" key="10">
    <source>
        <dbReference type="SAM" id="MobiDB-lite"/>
    </source>
</evidence>
<dbReference type="FunFam" id="1.50.10.10:FF:000020">
    <property type="entry name" value="Endoglucanase"/>
    <property type="match status" value="1"/>
</dbReference>
<evidence type="ECO:0000256" key="6">
    <source>
        <dbReference type="ARBA" id="ARBA00023295"/>
    </source>
</evidence>
<feature type="signal peptide" evidence="9">
    <location>
        <begin position="1"/>
        <end position="24"/>
    </location>
</feature>